<evidence type="ECO:0000313" key="1">
    <source>
        <dbReference type="EMBL" id="UYV72347.1"/>
    </source>
</evidence>
<dbReference type="Proteomes" id="UP001235939">
    <property type="component" value="Chromosome 09"/>
</dbReference>
<accession>A0ABY6KWS6</accession>
<keyword evidence="2" id="KW-1185">Reference proteome</keyword>
<sequence length="125" mass="13883">MNWPARSPDLNPIEHAWGNLGRRISSLQPPPRNTHELETALTQDSLWYKRIKDKYTYVTDGLQEQYLAADVPKRQISLNLGSFRTTFVATSHWTGVKVSKLPVTAAGPGDLRAAGPVARDSSVNL</sequence>
<proteinExistence type="predicted"/>
<protein>
    <submittedName>
        <fullName evidence="1">NFXL1</fullName>
    </submittedName>
</protein>
<dbReference type="InterPro" id="IPR036397">
    <property type="entry name" value="RNaseH_sf"/>
</dbReference>
<dbReference type="EMBL" id="CP092871">
    <property type="protein sequence ID" value="UYV72347.1"/>
    <property type="molecule type" value="Genomic_DNA"/>
</dbReference>
<name>A0ABY6KWS6_9ARAC</name>
<organism evidence="1 2">
    <name type="scientific">Cordylochernes scorpioides</name>
    <dbReference type="NCBI Taxonomy" id="51811"/>
    <lineage>
        <taxon>Eukaryota</taxon>
        <taxon>Metazoa</taxon>
        <taxon>Ecdysozoa</taxon>
        <taxon>Arthropoda</taxon>
        <taxon>Chelicerata</taxon>
        <taxon>Arachnida</taxon>
        <taxon>Pseudoscorpiones</taxon>
        <taxon>Cheliferoidea</taxon>
        <taxon>Chernetidae</taxon>
        <taxon>Cordylochernes</taxon>
    </lineage>
</organism>
<reference evidence="1 2" key="1">
    <citation type="submission" date="2022-01" db="EMBL/GenBank/DDBJ databases">
        <title>A chromosomal length assembly of Cordylochernes scorpioides.</title>
        <authorList>
            <person name="Zeh D."/>
            <person name="Zeh J."/>
        </authorList>
    </citation>
    <scope>NUCLEOTIDE SEQUENCE [LARGE SCALE GENOMIC DNA]</scope>
    <source>
        <strain evidence="1">IN4F17</strain>
        <tissue evidence="1">Whole Body</tissue>
    </source>
</reference>
<dbReference type="Gene3D" id="3.30.420.10">
    <property type="entry name" value="Ribonuclease H-like superfamily/Ribonuclease H"/>
    <property type="match status" value="1"/>
</dbReference>
<gene>
    <name evidence="1" type="ORF">LAZ67_9002718</name>
</gene>
<evidence type="ECO:0000313" key="2">
    <source>
        <dbReference type="Proteomes" id="UP001235939"/>
    </source>
</evidence>